<proteinExistence type="predicted"/>
<dbReference type="HOGENOM" id="CLU_2647909_0_0_10"/>
<dbReference type="KEGG" id="cpc:Cpar_1329"/>
<reference evidence="1" key="1">
    <citation type="submission" date="2008-06" db="EMBL/GenBank/DDBJ databases">
        <title>Complete sequence of Chlorobaculum parvum NCIB 8327.</title>
        <authorList>
            <consortium name="US DOE Joint Genome Institute"/>
            <person name="Lucas S."/>
            <person name="Copeland A."/>
            <person name="Lapidus A."/>
            <person name="Glavina del Rio T."/>
            <person name="Dalin E."/>
            <person name="Tice H."/>
            <person name="Bruce D."/>
            <person name="Goodwin L."/>
            <person name="Pitluck S."/>
            <person name="Schmutz J."/>
            <person name="Larimer F."/>
            <person name="Land M."/>
            <person name="Hauser L."/>
            <person name="Kyrpides N."/>
            <person name="Mikhailova N."/>
            <person name="Zhao F."/>
            <person name="Li T."/>
            <person name="Liu Z."/>
            <person name="Overmann J."/>
            <person name="Bryant D.A."/>
            <person name="Richardson P."/>
        </authorList>
    </citation>
    <scope>NUCLEOTIDE SEQUENCE [LARGE SCALE GENOMIC DNA]</scope>
    <source>
        <strain evidence="1">NCIB 8327</strain>
    </source>
</reference>
<dbReference type="Proteomes" id="UP000008811">
    <property type="component" value="Chromosome"/>
</dbReference>
<name>B3QP79_CHLP8</name>
<organism evidence="1 2">
    <name type="scientific">Chlorobaculum parvum (strain DSM 263 / NCIMB 8327)</name>
    <name type="common">Chlorobium vibrioforme subsp. thiosulfatophilum</name>
    <dbReference type="NCBI Taxonomy" id="517417"/>
    <lineage>
        <taxon>Bacteria</taxon>
        <taxon>Pseudomonadati</taxon>
        <taxon>Chlorobiota</taxon>
        <taxon>Chlorobiia</taxon>
        <taxon>Chlorobiales</taxon>
        <taxon>Chlorobiaceae</taxon>
        <taxon>Chlorobaculum</taxon>
    </lineage>
</organism>
<evidence type="ECO:0000313" key="1">
    <source>
        <dbReference type="EMBL" id="ACF11732.1"/>
    </source>
</evidence>
<evidence type="ECO:0000313" key="2">
    <source>
        <dbReference type="Proteomes" id="UP000008811"/>
    </source>
</evidence>
<dbReference type="STRING" id="517417.Cpar_1329"/>
<keyword evidence="2" id="KW-1185">Reference proteome</keyword>
<sequence length="76" mass="8793">MVISRDIPWRKVLVVGAPRTALQATAQRHANERPTGTVQQCRSLVVLMQKMNHTVQSHRENARYIFYMIGGNIHYF</sequence>
<protein>
    <submittedName>
        <fullName evidence="1">Uncharacterized protein</fullName>
    </submittedName>
</protein>
<accession>B3QP79</accession>
<dbReference type="EMBL" id="CP001099">
    <property type="protein sequence ID" value="ACF11732.1"/>
    <property type="molecule type" value="Genomic_DNA"/>
</dbReference>
<gene>
    <name evidence="1" type="ordered locus">Cpar_1329</name>
</gene>
<dbReference type="AlphaFoldDB" id="B3QP79"/>